<dbReference type="InParanoid" id="A0A420WE33"/>
<feature type="signal peptide" evidence="1">
    <location>
        <begin position="1"/>
        <end position="20"/>
    </location>
</feature>
<keyword evidence="3" id="KW-1185">Reference proteome</keyword>
<evidence type="ECO:0000256" key="1">
    <source>
        <dbReference type="SAM" id="SignalP"/>
    </source>
</evidence>
<protein>
    <submittedName>
        <fullName evidence="2">Uncharacterized protein</fullName>
    </submittedName>
</protein>
<dbReference type="AlphaFoldDB" id="A0A420WE33"/>
<dbReference type="Proteomes" id="UP000282211">
    <property type="component" value="Unassembled WGS sequence"/>
</dbReference>
<comment type="caution">
    <text evidence="2">The sequence shown here is derived from an EMBL/GenBank/DDBJ whole genome shotgun (WGS) entry which is preliminary data.</text>
</comment>
<evidence type="ECO:0000313" key="3">
    <source>
        <dbReference type="Proteomes" id="UP000282211"/>
    </source>
</evidence>
<accession>A0A420WE33</accession>
<dbReference type="RefSeq" id="WP_121101710.1">
    <property type="nucleotide sequence ID" value="NZ_RBII01000002.1"/>
</dbReference>
<keyword evidence="1" id="KW-0732">Signal</keyword>
<proteinExistence type="predicted"/>
<dbReference type="EMBL" id="RBII01000002">
    <property type="protein sequence ID" value="RKQ69284.1"/>
    <property type="molecule type" value="Genomic_DNA"/>
</dbReference>
<name>A0A420WE33_9PROT</name>
<feature type="chain" id="PRO_5019189316" evidence="1">
    <location>
        <begin position="21"/>
        <end position="190"/>
    </location>
</feature>
<reference evidence="2 3" key="1">
    <citation type="submission" date="2018-10" db="EMBL/GenBank/DDBJ databases">
        <title>Genomic Encyclopedia of Type Strains, Phase IV (KMG-IV): sequencing the most valuable type-strain genomes for metagenomic binning, comparative biology and taxonomic classification.</title>
        <authorList>
            <person name="Goeker M."/>
        </authorList>
    </citation>
    <scope>NUCLEOTIDE SEQUENCE [LARGE SCALE GENOMIC DNA]</scope>
    <source>
        <strain evidence="2 3">DSM 22008</strain>
    </source>
</reference>
<organism evidence="2 3">
    <name type="scientific">Litorimonas taeanensis</name>
    <dbReference type="NCBI Taxonomy" id="568099"/>
    <lineage>
        <taxon>Bacteria</taxon>
        <taxon>Pseudomonadati</taxon>
        <taxon>Pseudomonadota</taxon>
        <taxon>Alphaproteobacteria</taxon>
        <taxon>Maricaulales</taxon>
        <taxon>Robiginitomaculaceae</taxon>
    </lineage>
</organism>
<sequence>MRSFILILSVWLLSGAVALAQAGTASSSTEAPEWSHTSFRMQFTGNAVKLDNLGQVFEGEALFTNYPEKKGNVAFSCLTSTLTANIGLVPVDFEAYFREFPRSRRGKVKLPYLYINGEKVKSGQWIYAPNLKIYMPRKKHVVGKLYNAAIRGDSVTLSTNDKDHIPLILPKPNANFANFGAGCGIGKHAA</sequence>
<evidence type="ECO:0000313" key="2">
    <source>
        <dbReference type="EMBL" id="RKQ69284.1"/>
    </source>
</evidence>
<gene>
    <name evidence="2" type="ORF">DES40_2083</name>
</gene>